<evidence type="ECO:0000256" key="1">
    <source>
        <dbReference type="SAM" id="MobiDB-lite"/>
    </source>
</evidence>
<accession>Q2HTY7</accession>
<reference evidence="2" key="2">
    <citation type="submission" date="2006-02" db="EMBL/GenBank/DDBJ databases">
        <authorList>
            <consortium name="The International Medicago Genome Annotation Group"/>
        </authorList>
    </citation>
    <scope>NUCLEOTIDE SEQUENCE</scope>
</reference>
<proteinExistence type="predicted"/>
<organism evidence="2">
    <name type="scientific">Medicago truncatula</name>
    <name type="common">Barrel medic</name>
    <name type="synonym">Medicago tribuloides</name>
    <dbReference type="NCBI Taxonomy" id="3880"/>
    <lineage>
        <taxon>Eukaryota</taxon>
        <taxon>Viridiplantae</taxon>
        <taxon>Streptophyta</taxon>
        <taxon>Embryophyta</taxon>
        <taxon>Tracheophyta</taxon>
        <taxon>Spermatophyta</taxon>
        <taxon>Magnoliopsida</taxon>
        <taxon>eudicotyledons</taxon>
        <taxon>Gunneridae</taxon>
        <taxon>Pentapetalae</taxon>
        <taxon>rosids</taxon>
        <taxon>fabids</taxon>
        <taxon>Fabales</taxon>
        <taxon>Fabaceae</taxon>
        <taxon>Papilionoideae</taxon>
        <taxon>50 kb inversion clade</taxon>
        <taxon>NPAAA clade</taxon>
        <taxon>Hologalegina</taxon>
        <taxon>IRL clade</taxon>
        <taxon>Trifolieae</taxon>
        <taxon>Medicago</taxon>
    </lineage>
</organism>
<dbReference type="EMBL" id="AC149577">
    <property type="protein sequence ID" value="ABD32600.1"/>
    <property type="molecule type" value="Genomic_DNA"/>
</dbReference>
<gene>
    <name evidence="2" type="ORF">MtrDRAFT_AC149577g20v1</name>
</gene>
<protein>
    <submittedName>
        <fullName evidence="2">Uncharacterized protein</fullName>
    </submittedName>
</protein>
<feature type="region of interest" description="Disordered" evidence="1">
    <location>
        <begin position="1"/>
        <end position="28"/>
    </location>
</feature>
<sequence length="78" mass="8838">MESGHAKSLIFDRGAHKTTSVETREGDGNSMEIVAVTFHWMERDMILREEKNGGGQVVNWFHKSRPSVADVGDEPKYF</sequence>
<reference evidence="2" key="1">
    <citation type="submission" date="2004-11" db="EMBL/GenBank/DDBJ databases">
        <title>Medicago truncatula BAC genomic sequence.</title>
        <authorList>
            <person name="Town C.D."/>
            <person name="Tallon L.J."/>
            <person name="Arbogast T."/>
            <person name="Althoff R."/>
            <person name="Hine E."/>
            <person name="Monaghan E."/>
            <person name="Smith S.A."/>
            <person name="Utterback T."/>
            <person name="Feldblyum T."/>
            <person name="Koo H."/>
            <person name="Cheung F."/>
        </authorList>
    </citation>
    <scope>NUCLEOTIDE SEQUENCE</scope>
</reference>
<name>Q2HTY7_MEDTR</name>
<dbReference type="AlphaFoldDB" id="Q2HTY7"/>
<evidence type="ECO:0000313" key="2">
    <source>
        <dbReference type="EMBL" id="ABD32600.1"/>
    </source>
</evidence>